<dbReference type="GO" id="GO:0016020">
    <property type="term" value="C:membrane"/>
    <property type="evidence" value="ECO:0007669"/>
    <property type="project" value="TreeGrafter"/>
</dbReference>
<dbReference type="Gene3D" id="3.20.20.370">
    <property type="entry name" value="Glycoside hydrolase/deacetylase"/>
    <property type="match status" value="1"/>
</dbReference>
<sequence length="216" mass="24021">MAVAGIFLAALALGGGGQIRREDIRASAPAGLEKPMIALTFDDGPSRYSEALLDGLKERKVQATFFLLGVNMEGNEEIVKRMEEEGHLLGNHTYHHVQLNKVSGREAASEILTTNNRIFEAAGEYPIYIRPPYGEWNETLEDQVDMIPVFWSVDSLDWKLQDAGAIRKHVLETVEEGDIILMHDGYEASVEAALGIVDQLLKEGYQFVTADRMVMD</sequence>
<dbReference type="InterPro" id="IPR002509">
    <property type="entry name" value="NODB_dom"/>
</dbReference>
<dbReference type="Proteomes" id="UP000886723">
    <property type="component" value="Unassembled WGS sequence"/>
</dbReference>
<dbReference type="GO" id="GO:0005975">
    <property type="term" value="P:carbohydrate metabolic process"/>
    <property type="evidence" value="ECO:0007669"/>
    <property type="project" value="InterPro"/>
</dbReference>
<evidence type="ECO:0000256" key="2">
    <source>
        <dbReference type="ARBA" id="ARBA00022801"/>
    </source>
</evidence>
<dbReference type="PROSITE" id="PS51677">
    <property type="entry name" value="NODB"/>
    <property type="match status" value="1"/>
</dbReference>
<proteinExistence type="predicted"/>
<gene>
    <name evidence="4" type="ORF">IAA63_05790</name>
</gene>
<dbReference type="PANTHER" id="PTHR10587">
    <property type="entry name" value="GLYCOSYL TRANSFERASE-RELATED"/>
    <property type="match status" value="1"/>
</dbReference>
<evidence type="ECO:0000313" key="4">
    <source>
        <dbReference type="EMBL" id="HIV12638.1"/>
    </source>
</evidence>
<dbReference type="AlphaFoldDB" id="A0A9D1NUC0"/>
<accession>A0A9D1NUC0</accession>
<evidence type="ECO:0000259" key="3">
    <source>
        <dbReference type="PROSITE" id="PS51677"/>
    </source>
</evidence>
<dbReference type="GO" id="GO:0016810">
    <property type="term" value="F:hydrolase activity, acting on carbon-nitrogen (but not peptide) bonds"/>
    <property type="evidence" value="ECO:0007669"/>
    <property type="project" value="InterPro"/>
</dbReference>
<dbReference type="PANTHER" id="PTHR10587:SF133">
    <property type="entry name" value="CHITIN DEACETYLASE 1-RELATED"/>
    <property type="match status" value="1"/>
</dbReference>
<feature type="domain" description="NodB homology" evidence="3">
    <location>
        <begin position="35"/>
        <end position="208"/>
    </location>
</feature>
<protein>
    <submittedName>
        <fullName evidence="4">Polysaccharide deacetylase family protein</fullName>
    </submittedName>
</protein>
<organism evidence="4 5">
    <name type="scientific">Candidatus Pullilachnospira stercoravium</name>
    <dbReference type="NCBI Taxonomy" id="2840913"/>
    <lineage>
        <taxon>Bacteria</taxon>
        <taxon>Bacillati</taxon>
        <taxon>Bacillota</taxon>
        <taxon>Clostridia</taxon>
        <taxon>Lachnospirales</taxon>
        <taxon>Lachnospiraceae</taxon>
        <taxon>Lachnospiraceae incertae sedis</taxon>
        <taxon>Candidatus Pullilachnospira</taxon>
    </lineage>
</organism>
<evidence type="ECO:0000313" key="5">
    <source>
        <dbReference type="Proteomes" id="UP000886723"/>
    </source>
</evidence>
<dbReference type="InterPro" id="IPR011330">
    <property type="entry name" value="Glyco_hydro/deAcase_b/a-brl"/>
</dbReference>
<dbReference type="SUPFAM" id="SSF88713">
    <property type="entry name" value="Glycoside hydrolase/deacetylase"/>
    <property type="match status" value="1"/>
</dbReference>
<reference evidence="4" key="1">
    <citation type="submission" date="2020-10" db="EMBL/GenBank/DDBJ databases">
        <authorList>
            <person name="Gilroy R."/>
        </authorList>
    </citation>
    <scope>NUCLEOTIDE SEQUENCE</scope>
    <source>
        <strain evidence="4">ChiBcec2-4451</strain>
    </source>
</reference>
<keyword evidence="1" id="KW-0479">Metal-binding</keyword>
<dbReference type="CDD" id="cd10954">
    <property type="entry name" value="CE4_CtAXE_like"/>
    <property type="match status" value="1"/>
</dbReference>
<reference evidence="4" key="2">
    <citation type="journal article" date="2021" name="PeerJ">
        <title>Extensive microbial diversity within the chicken gut microbiome revealed by metagenomics and culture.</title>
        <authorList>
            <person name="Gilroy R."/>
            <person name="Ravi A."/>
            <person name="Getino M."/>
            <person name="Pursley I."/>
            <person name="Horton D.L."/>
            <person name="Alikhan N.F."/>
            <person name="Baker D."/>
            <person name="Gharbi K."/>
            <person name="Hall N."/>
            <person name="Watson M."/>
            <person name="Adriaenssens E.M."/>
            <person name="Foster-Nyarko E."/>
            <person name="Jarju S."/>
            <person name="Secka A."/>
            <person name="Antonio M."/>
            <person name="Oren A."/>
            <person name="Chaudhuri R.R."/>
            <person name="La Ragione R."/>
            <person name="Hildebrand F."/>
            <person name="Pallen M.J."/>
        </authorList>
    </citation>
    <scope>NUCLEOTIDE SEQUENCE</scope>
    <source>
        <strain evidence="4">ChiBcec2-4451</strain>
    </source>
</reference>
<dbReference type="Pfam" id="PF01522">
    <property type="entry name" value="Polysacc_deac_1"/>
    <property type="match status" value="1"/>
</dbReference>
<dbReference type="InterPro" id="IPR050248">
    <property type="entry name" value="Polysacc_deacetylase_ArnD"/>
</dbReference>
<comment type="caution">
    <text evidence="4">The sequence shown here is derived from an EMBL/GenBank/DDBJ whole genome shotgun (WGS) entry which is preliminary data.</text>
</comment>
<dbReference type="GO" id="GO:0046872">
    <property type="term" value="F:metal ion binding"/>
    <property type="evidence" value="ECO:0007669"/>
    <property type="project" value="UniProtKB-KW"/>
</dbReference>
<keyword evidence="2" id="KW-0378">Hydrolase</keyword>
<name>A0A9D1NUC0_9FIRM</name>
<evidence type="ECO:0000256" key="1">
    <source>
        <dbReference type="ARBA" id="ARBA00022723"/>
    </source>
</evidence>
<dbReference type="EMBL" id="DVON01000126">
    <property type="protein sequence ID" value="HIV12638.1"/>
    <property type="molecule type" value="Genomic_DNA"/>
</dbReference>